<dbReference type="OrthoDB" id="1809940at2"/>
<gene>
    <name evidence="1" type="ORF">GJ688_16420</name>
</gene>
<evidence type="ECO:0000313" key="2">
    <source>
        <dbReference type="Proteomes" id="UP000430670"/>
    </source>
</evidence>
<accession>A0A6I3SND0</accession>
<evidence type="ECO:0000313" key="1">
    <source>
        <dbReference type="EMBL" id="MTV50531.1"/>
    </source>
</evidence>
<organism evidence="1 2">
    <name type="scientific">Heliobacterium mobile</name>
    <name type="common">Heliobacillus mobilis</name>
    <dbReference type="NCBI Taxonomy" id="28064"/>
    <lineage>
        <taxon>Bacteria</taxon>
        <taxon>Bacillati</taxon>
        <taxon>Bacillota</taxon>
        <taxon>Clostridia</taxon>
        <taxon>Eubacteriales</taxon>
        <taxon>Heliobacteriaceae</taxon>
        <taxon>Heliobacterium</taxon>
    </lineage>
</organism>
<protein>
    <submittedName>
        <fullName evidence="1">Uncharacterized protein</fullName>
    </submittedName>
</protein>
<sequence length="278" mass="31201">MAASMLAEGIGTIMIPTFKLNKYTSTLLLTMFLSLPLFVAVPIAASVDPVAQAEAAGIEDFQNAPETSQRLSYLDDSLENKGSSEIKNPDITRDVVIGLLKAQGAQKEYFWDGLYFKTFDIDGDGDEEIIAKIDGAVHLGEFFIFDRQMDGQYRLVAEEPWKVESFNDLTPIEVGRKKIYEVVQRDGGTGLDVFTAHLVYFEKGVLHKVWQGTLMERVAMWPHENRLTVGGYRYDSLSQNLYVWKTSLPMDQNGEDIIEGSGQSTFEMLHFNGSIFTK</sequence>
<dbReference type="EMBL" id="WNKU01000027">
    <property type="protein sequence ID" value="MTV50531.1"/>
    <property type="molecule type" value="Genomic_DNA"/>
</dbReference>
<reference evidence="1 2" key="1">
    <citation type="submission" date="2019-11" db="EMBL/GenBank/DDBJ databases">
        <title>Whole-genome sequence of a the green, strictly anaerobic photosynthetic bacterium Heliobacillus mobilis DSM 6151.</title>
        <authorList>
            <person name="Kyndt J.A."/>
            <person name="Meyer T.E."/>
        </authorList>
    </citation>
    <scope>NUCLEOTIDE SEQUENCE [LARGE SCALE GENOMIC DNA]</scope>
    <source>
        <strain evidence="1 2">DSM 6151</strain>
    </source>
</reference>
<comment type="caution">
    <text evidence="1">The sequence shown here is derived from an EMBL/GenBank/DDBJ whole genome shotgun (WGS) entry which is preliminary data.</text>
</comment>
<name>A0A6I3SND0_HELMO</name>
<dbReference type="AlphaFoldDB" id="A0A6I3SND0"/>
<proteinExistence type="predicted"/>
<dbReference type="Proteomes" id="UP000430670">
    <property type="component" value="Unassembled WGS sequence"/>
</dbReference>
<keyword evidence="2" id="KW-1185">Reference proteome</keyword>